<feature type="binding site" evidence="7">
    <location>
        <begin position="151"/>
        <end position="154"/>
    </location>
    <ligand>
        <name>substrate</name>
    </ligand>
</feature>
<dbReference type="PANTHER" id="PTHR11067:SF9">
    <property type="entry name" value="INOSINE TRIPHOSPHATE PYROPHOSPHATASE"/>
    <property type="match status" value="1"/>
</dbReference>
<name>A0ABT1SI14_9FIRM</name>
<dbReference type="PANTHER" id="PTHR11067">
    <property type="entry name" value="INOSINE TRIPHOSPHATE PYROPHOSPHATASE/HAM1 PROTEIN"/>
    <property type="match status" value="1"/>
</dbReference>
<dbReference type="EC" id="3.6.1.66" evidence="7"/>
<accession>A0ABT1SI14</accession>
<evidence type="ECO:0000256" key="5">
    <source>
        <dbReference type="ARBA" id="ARBA00022842"/>
    </source>
</evidence>
<evidence type="ECO:0000256" key="7">
    <source>
        <dbReference type="HAMAP-Rule" id="MF_01405"/>
    </source>
</evidence>
<comment type="subunit">
    <text evidence="7">Homodimer.</text>
</comment>
<feature type="active site" description="Proton acceptor" evidence="7">
    <location>
        <position position="70"/>
    </location>
</feature>
<evidence type="ECO:0000313" key="10">
    <source>
        <dbReference type="Proteomes" id="UP001524435"/>
    </source>
</evidence>
<dbReference type="InterPro" id="IPR002637">
    <property type="entry name" value="RdgB/HAM1"/>
</dbReference>
<feature type="binding site" evidence="7">
    <location>
        <position position="70"/>
    </location>
    <ligand>
        <name>Mg(2+)</name>
        <dbReference type="ChEBI" id="CHEBI:18420"/>
    </ligand>
</feature>
<evidence type="ECO:0000256" key="1">
    <source>
        <dbReference type="ARBA" id="ARBA00008023"/>
    </source>
</evidence>
<feature type="binding site" evidence="7">
    <location>
        <begin position="179"/>
        <end position="180"/>
    </location>
    <ligand>
        <name>substrate</name>
    </ligand>
</feature>
<evidence type="ECO:0000256" key="3">
    <source>
        <dbReference type="ARBA" id="ARBA00022741"/>
    </source>
</evidence>
<evidence type="ECO:0000256" key="8">
    <source>
        <dbReference type="RuleBase" id="RU003781"/>
    </source>
</evidence>
<feature type="binding site" evidence="7">
    <location>
        <position position="174"/>
    </location>
    <ligand>
        <name>substrate</name>
    </ligand>
</feature>
<proteinExistence type="inferred from homology"/>
<dbReference type="Gene3D" id="3.90.950.10">
    <property type="match status" value="1"/>
</dbReference>
<keyword evidence="2 7" id="KW-0479">Metal-binding</keyword>
<reference evidence="9 10" key="1">
    <citation type="submission" date="2022-06" db="EMBL/GenBank/DDBJ databases">
        <title>Isolation of gut microbiota from human fecal samples.</title>
        <authorList>
            <person name="Pamer E.G."/>
            <person name="Barat B."/>
            <person name="Waligurski E."/>
            <person name="Medina S."/>
            <person name="Paddock L."/>
            <person name="Mostad J."/>
        </authorList>
    </citation>
    <scope>NUCLEOTIDE SEQUENCE [LARGE SCALE GENOMIC DNA]</scope>
    <source>
        <strain evidence="9 10">DFI.6.1</strain>
    </source>
</reference>
<comment type="similarity">
    <text evidence="1 7 8">Belongs to the HAM1 NTPase family.</text>
</comment>
<keyword evidence="5 7" id="KW-0460">Magnesium</keyword>
<dbReference type="NCBIfam" id="TIGR00042">
    <property type="entry name" value="RdgB/HAM1 family non-canonical purine NTP pyrophosphatase"/>
    <property type="match status" value="1"/>
</dbReference>
<dbReference type="InterPro" id="IPR029001">
    <property type="entry name" value="ITPase-like_fam"/>
</dbReference>
<feature type="binding site" evidence="7">
    <location>
        <begin position="8"/>
        <end position="13"/>
    </location>
    <ligand>
        <name>substrate</name>
    </ligand>
</feature>
<comment type="function">
    <text evidence="7">Pyrophosphatase that catalyzes the hydrolysis of nucleoside triphosphates to their monophosphate derivatives, with a high preference for the non-canonical purine nucleotides XTP (xanthosine triphosphate), dITP (deoxyinosine triphosphate) and ITP. Seems to function as a house-cleaning enzyme that removes non-canonical purine nucleotides from the nucleotide pool, thus preventing their incorporation into DNA/RNA and avoiding chromosomal lesions.</text>
</comment>
<dbReference type="EMBL" id="JANGCH010000001">
    <property type="protein sequence ID" value="MCQ5120853.1"/>
    <property type="molecule type" value="Genomic_DNA"/>
</dbReference>
<comment type="catalytic activity">
    <reaction evidence="7">
        <text>dITP + H2O = dIMP + diphosphate + H(+)</text>
        <dbReference type="Rhea" id="RHEA:28342"/>
        <dbReference type="ChEBI" id="CHEBI:15377"/>
        <dbReference type="ChEBI" id="CHEBI:15378"/>
        <dbReference type="ChEBI" id="CHEBI:33019"/>
        <dbReference type="ChEBI" id="CHEBI:61194"/>
        <dbReference type="ChEBI" id="CHEBI:61382"/>
        <dbReference type="EC" id="3.6.1.66"/>
    </reaction>
</comment>
<protein>
    <recommendedName>
        <fullName evidence="7">dITP/XTP pyrophosphatase</fullName>
        <ecNumber evidence="7">3.6.1.66</ecNumber>
    </recommendedName>
    <alternativeName>
        <fullName evidence="7">Non-canonical purine NTP pyrophosphatase</fullName>
    </alternativeName>
    <alternativeName>
        <fullName evidence="7">Non-standard purine NTP pyrophosphatase</fullName>
    </alternativeName>
    <alternativeName>
        <fullName evidence="7">Nucleoside-triphosphate diphosphatase</fullName>
    </alternativeName>
    <alternativeName>
        <fullName evidence="7">Nucleoside-triphosphate pyrophosphatase</fullName>
        <shortName evidence="7">NTPase</shortName>
    </alternativeName>
</protein>
<comment type="caution">
    <text evidence="9">The sequence shown here is derived from an EMBL/GenBank/DDBJ whole genome shotgun (WGS) entry which is preliminary data.</text>
</comment>
<dbReference type="CDD" id="cd00515">
    <property type="entry name" value="HAM1"/>
    <property type="match status" value="1"/>
</dbReference>
<sequence>MKELMIATKNAHKVEEFRAMLEPFGYRVLSLLDLEEDLEVEETGTTFAENALLKARGVYEAKHIACIADDSGLAVNCMGGAPGVYSARFMGRDTPYEEKNRYIIEQADQSDDRGCQFICAIAYVNEKGEEAVFEGIVEGEVAHQIIGEKGFGYDPIFYYPPFQTTLANVSEEQKNAVSHRARALAQFIEHLRKEG</sequence>
<keyword evidence="6 7" id="KW-0546">Nucleotide metabolism</keyword>
<evidence type="ECO:0000256" key="6">
    <source>
        <dbReference type="ARBA" id="ARBA00023080"/>
    </source>
</evidence>
<comment type="catalytic activity">
    <reaction evidence="7">
        <text>XTP + H2O = XMP + diphosphate + H(+)</text>
        <dbReference type="Rhea" id="RHEA:28610"/>
        <dbReference type="ChEBI" id="CHEBI:15377"/>
        <dbReference type="ChEBI" id="CHEBI:15378"/>
        <dbReference type="ChEBI" id="CHEBI:33019"/>
        <dbReference type="ChEBI" id="CHEBI:57464"/>
        <dbReference type="ChEBI" id="CHEBI:61314"/>
        <dbReference type="EC" id="3.6.1.66"/>
    </reaction>
</comment>
<organism evidence="9 10">
    <name type="scientific">Massilicoli timonensis</name>
    <dbReference type="NCBI Taxonomy" id="2015901"/>
    <lineage>
        <taxon>Bacteria</taxon>
        <taxon>Bacillati</taxon>
        <taxon>Bacillota</taxon>
        <taxon>Erysipelotrichia</taxon>
        <taxon>Erysipelotrichales</taxon>
        <taxon>Erysipelotrichaceae</taxon>
        <taxon>Massilicoli</taxon>
    </lineage>
</organism>
<keyword evidence="3 7" id="KW-0547">Nucleotide-binding</keyword>
<feature type="binding site" evidence="7">
    <location>
        <position position="71"/>
    </location>
    <ligand>
        <name>substrate</name>
    </ligand>
</feature>
<dbReference type="SUPFAM" id="SSF52972">
    <property type="entry name" value="ITPase-like"/>
    <property type="match status" value="1"/>
</dbReference>
<dbReference type="RefSeq" id="WP_102267319.1">
    <property type="nucleotide sequence ID" value="NZ_CALVCM010000066.1"/>
</dbReference>
<feature type="binding site" evidence="7">
    <location>
        <position position="41"/>
    </location>
    <ligand>
        <name>Mg(2+)</name>
        <dbReference type="ChEBI" id="CHEBI:18420"/>
    </ligand>
</feature>
<dbReference type="Proteomes" id="UP001524435">
    <property type="component" value="Unassembled WGS sequence"/>
</dbReference>
<comment type="cofactor">
    <cofactor evidence="7">
        <name>Mg(2+)</name>
        <dbReference type="ChEBI" id="CHEBI:18420"/>
    </cofactor>
    <text evidence="7">Binds 1 Mg(2+) ion per subunit.</text>
</comment>
<evidence type="ECO:0000256" key="4">
    <source>
        <dbReference type="ARBA" id="ARBA00022801"/>
    </source>
</evidence>
<dbReference type="HAMAP" id="MF_01405">
    <property type="entry name" value="Non_canon_purine_NTPase"/>
    <property type="match status" value="1"/>
</dbReference>
<evidence type="ECO:0000256" key="2">
    <source>
        <dbReference type="ARBA" id="ARBA00022723"/>
    </source>
</evidence>
<dbReference type="InterPro" id="IPR020922">
    <property type="entry name" value="dITP/XTP_pyrophosphatase"/>
</dbReference>
<dbReference type="Pfam" id="PF01725">
    <property type="entry name" value="Ham1p_like"/>
    <property type="match status" value="1"/>
</dbReference>
<keyword evidence="4 7" id="KW-0378">Hydrolase</keyword>
<keyword evidence="10" id="KW-1185">Reference proteome</keyword>
<comment type="catalytic activity">
    <reaction evidence="7">
        <text>ITP + H2O = IMP + diphosphate + H(+)</text>
        <dbReference type="Rhea" id="RHEA:29399"/>
        <dbReference type="ChEBI" id="CHEBI:15377"/>
        <dbReference type="ChEBI" id="CHEBI:15378"/>
        <dbReference type="ChEBI" id="CHEBI:33019"/>
        <dbReference type="ChEBI" id="CHEBI:58053"/>
        <dbReference type="ChEBI" id="CHEBI:61402"/>
        <dbReference type="EC" id="3.6.1.66"/>
    </reaction>
</comment>
<gene>
    <name evidence="9" type="primary">rdgB</name>
    <name evidence="9" type="ORF">NE663_01095</name>
</gene>
<evidence type="ECO:0000313" key="9">
    <source>
        <dbReference type="EMBL" id="MCQ5120853.1"/>
    </source>
</evidence>